<organism evidence="1 2">
    <name type="scientific">Solea senegalensis</name>
    <name type="common">Senegalese sole</name>
    <dbReference type="NCBI Taxonomy" id="28829"/>
    <lineage>
        <taxon>Eukaryota</taxon>
        <taxon>Metazoa</taxon>
        <taxon>Chordata</taxon>
        <taxon>Craniata</taxon>
        <taxon>Vertebrata</taxon>
        <taxon>Euteleostomi</taxon>
        <taxon>Actinopterygii</taxon>
        <taxon>Neopterygii</taxon>
        <taxon>Teleostei</taxon>
        <taxon>Neoteleostei</taxon>
        <taxon>Acanthomorphata</taxon>
        <taxon>Carangaria</taxon>
        <taxon>Pleuronectiformes</taxon>
        <taxon>Pleuronectoidei</taxon>
        <taxon>Soleidae</taxon>
        <taxon>Solea</taxon>
    </lineage>
</organism>
<gene>
    <name evidence="1" type="ORF">JOB18_041040</name>
</gene>
<protein>
    <submittedName>
        <fullName evidence="1">Uncharacterized protein</fullName>
    </submittedName>
</protein>
<dbReference type="AlphaFoldDB" id="A0AAV6PTJ1"/>
<dbReference type="EMBL" id="JAGKHQ010000021">
    <property type="protein sequence ID" value="KAG7475939.1"/>
    <property type="molecule type" value="Genomic_DNA"/>
</dbReference>
<accession>A0AAV6PTJ1</accession>
<name>A0AAV6PTJ1_SOLSE</name>
<keyword evidence="2" id="KW-1185">Reference proteome</keyword>
<comment type="caution">
    <text evidence="1">The sequence shown here is derived from an EMBL/GenBank/DDBJ whole genome shotgun (WGS) entry which is preliminary data.</text>
</comment>
<sequence>MDKVQPKSDLQRRCHVGECFGGVLLMQTGAGFLTHKSMAQIQTCALFDDLDGARQSVMFCFTLQGDVLEPDGCASLTCLGVNE</sequence>
<reference evidence="1 2" key="1">
    <citation type="journal article" date="2021" name="Sci. Rep.">
        <title>Chromosome anchoring in Senegalese sole (Solea senegalensis) reveals sex-associated markers and genome rearrangements in flatfish.</title>
        <authorList>
            <person name="Guerrero-Cozar I."/>
            <person name="Gomez-Garrido J."/>
            <person name="Berbel C."/>
            <person name="Martinez-Blanch J.F."/>
            <person name="Alioto T."/>
            <person name="Claros M.G."/>
            <person name="Gagnaire P.A."/>
            <person name="Manchado M."/>
        </authorList>
    </citation>
    <scope>NUCLEOTIDE SEQUENCE [LARGE SCALE GENOMIC DNA]</scope>
    <source>
        <strain evidence="1">Sse05_10M</strain>
    </source>
</reference>
<evidence type="ECO:0000313" key="2">
    <source>
        <dbReference type="Proteomes" id="UP000693946"/>
    </source>
</evidence>
<proteinExistence type="predicted"/>
<evidence type="ECO:0000313" key="1">
    <source>
        <dbReference type="EMBL" id="KAG7475939.1"/>
    </source>
</evidence>
<dbReference type="Proteomes" id="UP000693946">
    <property type="component" value="Linkage Group LG9"/>
</dbReference>